<gene>
    <name evidence="2" type="ORF">SAMN05421804_101893</name>
</gene>
<dbReference type="Proteomes" id="UP000183255">
    <property type="component" value="Unassembled WGS sequence"/>
</dbReference>
<feature type="domain" description="Stress-response A/B barrel" evidence="1">
    <location>
        <begin position="2"/>
        <end position="94"/>
    </location>
</feature>
<dbReference type="InterPro" id="IPR013097">
    <property type="entry name" value="Dabb"/>
</dbReference>
<reference evidence="2 3" key="1">
    <citation type="submission" date="2016-10" db="EMBL/GenBank/DDBJ databases">
        <authorList>
            <person name="de Groot N.N."/>
        </authorList>
    </citation>
    <scope>NUCLEOTIDE SEQUENCE [LARGE SCALE GENOMIC DNA]</scope>
    <source>
        <strain evidence="2 3">CGMCC 1.5058</strain>
    </source>
</reference>
<evidence type="ECO:0000313" key="2">
    <source>
        <dbReference type="EMBL" id="SDI18472.1"/>
    </source>
</evidence>
<evidence type="ECO:0000313" key="3">
    <source>
        <dbReference type="Proteomes" id="UP000183255"/>
    </source>
</evidence>
<protein>
    <submittedName>
        <fullName evidence="2">Stress responsive A/B Barrel Domain</fullName>
    </submittedName>
</protein>
<dbReference type="InterPro" id="IPR011008">
    <property type="entry name" value="Dimeric_a/b-barrel"/>
</dbReference>
<dbReference type="PANTHER" id="PTHR37832">
    <property type="entry name" value="BLL2683 PROTEIN"/>
    <property type="match status" value="1"/>
</dbReference>
<organism evidence="2 3">
    <name type="scientific">Proteiniclasticum ruminis</name>
    <dbReference type="NCBI Taxonomy" id="398199"/>
    <lineage>
        <taxon>Bacteria</taxon>
        <taxon>Bacillati</taxon>
        <taxon>Bacillota</taxon>
        <taxon>Clostridia</taxon>
        <taxon>Eubacteriales</taxon>
        <taxon>Clostridiaceae</taxon>
        <taxon>Proteiniclasticum</taxon>
    </lineage>
</organism>
<dbReference type="SMART" id="SM00886">
    <property type="entry name" value="Dabb"/>
    <property type="match status" value="1"/>
</dbReference>
<dbReference type="PANTHER" id="PTHR37832:SF1">
    <property type="entry name" value="STRESS-RESPONSE A_B BARREL DOMAIN-CONTAINING PROTEIN"/>
    <property type="match status" value="1"/>
</dbReference>
<evidence type="ECO:0000259" key="1">
    <source>
        <dbReference type="PROSITE" id="PS51502"/>
    </source>
</evidence>
<dbReference type="Gene3D" id="3.30.70.100">
    <property type="match status" value="1"/>
</dbReference>
<sequence length="96" mass="11021">MFYHVVMFKLKENSKENMEKAKGLLLAMEGEIPQLKHLVVGQDELFTGRSYDICLISGFDSKEAMDEYQVHPYHVDQVLAHLRPMLLDSKACDFSA</sequence>
<dbReference type="EMBL" id="FNDZ01000001">
    <property type="protein sequence ID" value="SDI18472.1"/>
    <property type="molecule type" value="Genomic_DNA"/>
</dbReference>
<proteinExistence type="predicted"/>
<name>A0A1G8II14_9CLOT</name>
<dbReference type="Pfam" id="PF07876">
    <property type="entry name" value="Dabb"/>
    <property type="match status" value="1"/>
</dbReference>
<dbReference type="RefSeq" id="WP_031574572.1">
    <property type="nucleotide sequence ID" value="NZ_FNDZ01000001.1"/>
</dbReference>
<dbReference type="PROSITE" id="PS51502">
    <property type="entry name" value="S_R_A_B_BARREL"/>
    <property type="match status" value="1"/>
</dbReference>
<dbReference type="AlphaFoldDB" id="A0A1G8II14"/>
<accession>A0A1G8II14</accession>
<dbReference type="SUPFAM" id="SSF54909">
    <property type="entry name" value="Dimeric alpha+beta barrel"/>
    <property type="match status" value="1"/>
</dbReference>